<accession>A0A915L3C1</accession>
<evidence type="ECO:0000313" key="4">
    <source>
        <dbReference type="WBParaSite" id="nRc.2.0.1.t45604-RA"/>
    </source>
</evidence>
<keyword evidence="2" id="KW-0687">Ribonucleoprotein</keyword>
<protein>
    <submittedName>
        <fullName evidence="4">Uncharacterized protein</fullName>
    </submittedName>
</protein>
<dbReference type="GO" id="GO:0006412">
    <property type="term" value="P:translation"/>
    <property type="evidence" value="ECO:0007669"/>
    <property type="project" value="InterPro"/>
</dbReference>
<keyword evidence="3" id="KW-1185">Reference proteome</keyword>
<dbReference type="GO" id="GO:0003735">
    <property type="term" value="F:structural constituent of ribosome"/>
    <property type="evidence" value="ECO:0007669"/>
    <property type="project" value="InterPro"/>
</dbReference>
<evidence type="ECO:0000313" key="3">
    <source>
        <dbReference type="Proteomes" id="UP000887565"/>
    </source>
</evidence>
<organism evidence="3 4">
    <name type="scientific">Romanomermis culicivorax</name>
    <name type="common">Nematode worm</name>
    <dbReference type="NCBI Taxonomy" id="13658"/>
    <lineage>
        <taxon>Eukaryota</taxon>
        <taxon>Metazoa</taxon>
        <taxon>Ecdysozoa</taxon>
        <taxon>Nematoda</taxon>
        <taxon>Enoplea</taxon>
        <taxon>Dorylaimia</taxon>
        <taxon>Mermithida</taxon>
        <taxon>Mermithoidea</taxon>
        <taxon>Mermithidae</taxon>
        <taxon>Romanomermis</taxon>
    </lineage>
</organism>
<dbReference type="AlphaFoldDB" id="A0A915L3C1"/>
<dbReference type="Gene3D" id="3.30.420.80">
    <property type="entry name" value="Ribosomal protein S11"/>
    <property type="match status" value="1"/>
</dbReference>
<evidence type="ECO:0000256" key="1">
    <source>
        <dbReference type="ARBA" id="ARBA00022980"/>
    </source>
</evidence>
<name>A0A915L3C1_ROMCU</name>
<dbReference type="Proteomes" id="UP000887565">
    <property type="component" value="Unplaced"/>
</dbReference>
<dbReference type="InterPro" id="IPR036967">
    <property type="entry name" value="Ribosomal_uS11_sf"/>
</dbReference>
<sequence length="130" mass="15396">MAAKGLSKFLNNRNPRNLERLRYARKALGYQLEKDSDLRSFYYNLDFTLELLDLTPLLLYRFEISKSEINIHLTYTCYHIRSRFDPDPVGSFIQDTDPLKQTFLDQDPISSKKWIRPILSNQYISLADTR</sequence>
<dbReference type="GO" id="GO:0005840">
    <property type="term" value="C:ribosome"/>
    <property type="evidence" value="ECO:0007669"/>
    <property type="project" value="UniProtKB-KW"/>
</dbReference>
<dbReference type="WBParaSite" id="nRc.2.0.1.t45604-RA">
    <property type="protein sequence ID" value="nRc.2.0.1.t45604-RA"/>
    <property type="gene ID" value="nRc.2.0.1.g45604"/>
</dbReference>
<keyword evidence="1" id="KW-0689">Ribosomal protein</keyword>
<dbReference type="GO" id="GO:1990904">
    <property type="term" value="C:ribonucleoprotein complex"/>
    <property type="evidence" value="ECO:0007669"/>
    <property type="project" value="UniProtKB-KW"/>
</dbReference>
<proteinExistence type="predicted"/>
<evidence type="ECO:0000256" key="2">
    <source>
        <dbReference type="ARBA" id="ARBA00023274"/>
    </source>
</evidence>
<reference evidence="4" key="1">
    <citation type="submission" date="2022-11" db="UniProtKB">
        <authorList>
            <consortium name="WormBaseParasite"/>
        </authorList>
    </citation>
    <scope>IDENTIFICATION</scope>
</reference>